<protein>
    <submittedName>
        <fullName evidence="5">Puratrophin-1</fullName>
    </submittedName>
</protein>
<dbReference type="Proteomes" id="UP000299102">
    <property type="component" value="Unassembled WGS sequence"/>
</dbReference>
<dbReference type="PROSITE" id="PS50010">
    <property type="entry name" value="DH_2"/>
    <property type="match status" value="1"/>
</dbReference>
<dbReference type="InterPro" id="IPR011993">
    <property type="entry name" value="PH-like_dom_sf"/>
</dbReference>
<dbReference type="Gene3D" id="1.20.900.10">
    <property type="entry name" value="Dbl homology (DH) domain"/>
    <property type="match status" value="1"/>
</dbReference>
<evidence type="ECO:0000256" key="1">
    <source>
        <dbReference type="ARBA" id="ARBA00022658"/>
    </source>
</evidence>
<evidence type="ECO:0000256" key="2">
    <source>
        <dbReference type="SAM" id="MobiDB-lite"/>
    </source>
</evidence>
<dbReference type="Pfam" id="PF22697">
    <property type="entry name" value="SOS1_NGEF_PH"/>
    <property type="match status" value="1"/>
</dbReference>
<dbReference type="GO" id="GO:0019898">
    <property type="term" value="C:extrinsic component of membrane"/>
    <property type="evidence" value="ECO:0007669"/>
    <property type="project" value="TreeGrafter"/>
</dbReference>
<dbReference type="InterPro" id="IPR055251">
    <property type="entry name" value="SOS1_NGEF_PH"/>
</dbReference>
<sequence>MAQNGDARVKKSRGALNLRVISFAGNSQRQSFDKQLELGDRLDLSSYLLEPVQRIPRYKLFLNDLVKTYNNYELERSETDSRISKLSVDSDETGGSNGEGSDSDETPLESLKLAKNMVECVLTAIDDIMALENIEKCPLNLLNQGRLLRQNEFIVTDTSRRKQLMRVFLFDKVLLLALVYRKLGTGVITGLCAVKAYAANAVGLAKAAGQMTVEQFLYHDHIPVDDLGITAKNETPHKFMVWYKKRTLKCYKLEIRDEVARNAWVDEITTLLWKQIEKRKERAAVTKRFLTNKLLADYIWRSVLNRSNSRIVNAAGEGRGANFLIGRHLAPRTCARAGGGRDARGVVDCAFTVNPRAHRFRSR</sequence>
<gene>
    <name evidence="5" type="primary">PLEKHG4</name>
    <name evidence="5" type="ORF">EVAR_32578_1</name>
</gene>
<dbReference type="InterPro" id="IPR001849">
    <property type="entry name" value="PH_domain"/>
</dbReference>
<dbReference type="GO" id="GO:0005737">
    <property type="term" value="C:cytoplasm"/>
    <property type="evidence" value="ECO:0007669"/>
    <property type="project" value="TreeGrafter"/>
</dbReference>
<evidence type="ECO:0000259" key="3">
    <source>
        <dbReference type="PROSITE" id="PS50003"/>
    </source>
</evidence>
<dbReference type="PANTHER" id="PTHR22826">
    <property type="entry name" value="RHO GUANINE EXCHANGE FACTOR-RELATED"/>
    <property type="match status" value="1"/>
</dbReference>
<comment type="caution">
    <text evidence="5">The sequence shown here is derived from an EMBL/GenBank/DDBJ whole genome shotgun (WGS) entry which is preliminary data.</text>
</comment>
<feature type="domain" description="DH" evidence="4">
    <location>
        <begin position="1"/>
        <end position="128"/>
    </location>
</feature>
<evidence type="ECO:0000259" key="4">
    <source>
        <dbReference type="PROSITE" id="PS50010"/>
    </source>
</evidence>
<dbReference type="InterPro" id="IPR051336">
    <property type="entry name" value="RhoGEF_Guanine_NuclExch_SF"/>
</dbReference>
<dbReference type="OrthoDB" id="6152532at2759"/>
<evidence type="ECO:0000313" key="5">
    <source>
        <dbReference type="EMBL" id="GBP41125.1"/>
    </source>
</evidence>
<accession>A0A4C1VTJ2</accession>
<dbReference type="SUPFAM" id="SSF48065">
    <property type="entry name" value="DBL homology domain (DH-domain)"/>
    <property type="match status" value="1"/>
</dbReference>
<dbReference type="AlphaFoldDB" id="A0A4C1VTJ2"/>
<dbReference type="Pfam" id="PF00621">
    <property type="entry name" value="RhoGEF"/>
    <property type="match status" value="1"/>
</dbReference>
<keyword evidence="1" id="KW-0344">Guanine-nucleotide releasing factor</keyword>
<dbReference type="GO" id="GO:0007411">
    <property type="term" value="P:axon guidance"/>
    <property type="evidence" value="ECO:0007669"/>
    <property type="project" value="TreeGrafter"/>
</dbReference>
<keyword evidence="6" id="KW-1185">Reference proteome</keyword>
<reference evidence="5 6" key="1">
    <citation type="journal article" date="2019" name="Commun. Biol.">
        <title>The bagworm genome reveals a unique fibroin gene that provides high tensile strength.</title>
        <authorList>
            <person name="Kono N."/>
            <person name="Nakamura H."/>
            <person name="Ohtoshi R."/>
            <person name="Tomita M."/>
            <person name="Numata K."/>
            <person name="Arakawa K."/>
        </authorList>
    </citation>
    <scope>NUCLEOTIDE SEQUENCE [LARGE SCALE GENOMIC DNA]</scope>
</reference>
<dbReference type="SUPFAM" id="SSF50729">
    <property type="entry name" value="PH domain-like"/>
    <property type="match status" value="1"/>
</dbReference>
<dbReference type="PANTHER" id="PTHR22826:SF117">
    <property type="entry name" value="PLECKSTRIN HOMOLOGY DOMAIN-CONTAINING FAMILY G MEMBER 4B-RELATED"/>
    <property type="match status" value="1"/>
</dbReference>
<dbReference type="STRING" id="151549.A0A4C1VTJ2"/>
<dbReference type="GO" id="GO:0005085">
    <property type="term" value="F:guanyl-nucleotide exchange factor activity"/>
    <property type="evidence" value="ECO:0007669"/>
    <property type="project" value="UniProtKB-KW"/>
</dbReference>
<feature type="domain" description="PH" evidence="3">
    <location>
        <begin position="140"/>
        <end position="273"/>
    </location>
</feature>
<dbReference type="GO" id="GO:0005886">
    <property type="term" value="C:plasma membrane"/>
    <property type="evidence" value="ECO:0007669"/>
    <property type="project" value="TreeGrafter"/>
</dbReference>
<name>A0A4C1VTJ2_EUMVA</name>
<dbReference type="EMBL" id="BGZK01000393">
    <property type="protein sequence ID" value="GBP41125.1"/>
    <property type="molecule type" value="Genomic_DNA"/>
</dbReference>
<dbReference type="PROSITE" id="PS50003">
    <property type="entry name" value="PH_DOMAIN"/>
    <property type="match status" value="1"/>
</dbReference>
<evidence type="ECO:0000313" key="6">
    <source>
        <dbReference type="Proteomes" id="UP000299102"/>
    </source>
</evidence>
<dbReference type="InterPro" id="IPR000219">
    <property type="entry name" value="DH_dom"/>
</dbReference>
<organism evidence="5 6">
    <name type="scientific">Eumeta variegata</name>
    <name type="common">Bagworm moth</name>
    <name type="synonym">Eumeta japonica</name>
    <dbReference type="NCBI Taxonomy" id="151549"/>
    <lineage>
        <taxon>Eukaryota</taxon>
        <taxon>Metazoa</taxon>
        <taxon>Ecdysozoa</taxon>
        <taxon>Arthropoda</taxon>
        <taxon>Hexapoda</taxon>
        <taxon>Insecta</taxon>
        <taxon>Pterygota</taxon>
        <taxon>Neoptera</taxon>
        <taxon>Endopterygota</taxon>
        <taxon>Lepidoptera</taxon>
        <taxon>Glossata</taxon>
        <taxon>Ditrysia</taxon>
        <taxon>Tineoidea</taxon>
        <taxon>Psychidae</taxon>
        <taxon>Oiketicinae</taxon>
        <taxon>Eumeta</taxon>
    </lineage>
</organism>
<proteinExistence type="predicted"/>
<dbReference type="Gene3D" id="2.30.29.30">
    <property type="entry name" value="Pleckstrin-homology domain (PH domain)/Phosphotyrosine-binding domain (PTB)"/>
    <property type="match status" value="1"/>
</dbReference>
<dbReference type="InterPro" id="IPR035899">
    <property type="entry name" value="DBL_dom_sf"/>
</dbReference>
<feature type="region of interest" description="Disordered" evidence="2">
    <location>
        <begin position="83"/>
        <end position="106"/>
    </location>
</feature>